<keyword evidence="5 7" id="KW-1133">Transmembrane helix</keyword>
<comment type="subcellular location">
    <subcellularLocation>
        <location evidence="1">Cell membrane</location>
        <topology evidence="1">Multi-pass membrane protein</topology>
    </subcellularLocation>
</comment>
<dbReference type="PANTHER" id="PTHR33884">
    <property type="entry name" value="UPF0410 PROTEIN YMGE"/>
    <property type="match status" value="1"/>
</dbReference>
<sequence length="112" mass="11393">MIGSIILALIVGAVIGVVARLVMPGRQDIGMLPTVLIGALGGLIGSAVASQFGYHNANGGVAWIPFFVGVVAAVVLIAIYESVTGRRGGGGLLGRRGGTGLMGRRTRTRFFG</sequence>
<dbReference type="GO" id="GO:0005886">
    <property type="term" value="C:plasma membrane"/>
    <property type="evidence" value="ECO:0007669"/>
    <property type="project" value="UniProtKB-SubCell"/>
</dbReference>
<keyword evidence="9" id="KW-1185">Reference proteome</keyword>
<gene>
    <name evidence="8" type="ORF">MCOO_07340</name>
</gene>
<name>A0A7I7KSJ7_9MYCO</name>
<keyword evidence="3" id="KW-1003">Cell membrane</keyword>
<organism evidence="8 9">
    <name type="scientific">Mycobacterium cookii</name>
    <dbReference type="NCBI Taxonomy" id="1775"/>
    <lineage>
        <taxon>Bacteria</taxon>
        <taxon>Bacillati</taxon>
        <taxon>Actinomycetota</taxon>
        <taxon>Actinomycetes</taxon>
        <taxon>Mycobacteriales</taxon>
        <taxon>Mycobacteriaceae</taxon>
        <taxon>Mycobacterium</taxon>
    </lineage>
</organism>
<keyword evidence="6 7" id="KW-0472">Membrane</keyword>
<dbReference type="InterPro" id="IPR007341">
    <property type="entry name" value="Transgly_assoc"/>
</dbReference>
<protein>
    <recommendedName>
        <fullName evidence="10">Transglycosylase</fullName>
    </recommendedName>
</protein>
<evidence type="ECO:0000313" key="8">
    <source>
        <dbReference type="EMBL" id="BBX44719.1"/>
    </source>
</evidence>
<feature type="transmembrane region" description="Helical" evidence="7">
    <location>
        <begin position="6"/>
        <end position="23"/>
    </location>
</feature>
<evidence type="ECO:0000256" key="3">
    <source>
        <dbReference type="ARBA" id="ARBA00022475"/>
    </source>
</evidence>
<dbReference type="Proteomes" id="UP000465866">
    <property type="component" value="Chromosome"/>
</dbReference>
<dbReference type="KEGG" id="mcoo:MCOO_07340"/>
<dbReference type="AlphaFoldDB" id="A0A7I7KSJ7"/>
<keyword evidence="4 7" id="KW-0812">Transmembrane</keyword>
<evidence type="ECO:0000256" key="7">
    <source>
        <dbReference type="SAM" id="Phobius"/>
    </source>
</evidence>
<evidence type="ECO:0000256" key="2">
    <source>
        <dbReference type="ARBA" id="ARBA00011006"/>
    </source>
</evidence>
<evidence type="ECO:0000256" key="4">
    <source>
        <dbReference type="ARBA" id="ARBA00022692"/>
    </source>
</evidence>
<evidence type="ECO:0000256" key="6">
    <source>
        <dbReference type="ARBA" id="ARBA00023136"/>
    </source>
</evidence>
<accession>A0A7I7KSJ7</accession>
<comment type="similarity">
    <text evidence="2">Belongs to the UPF0410 family.</text>
</comment>
<dbReference type="PANTHER" id="PTHR33884:SF3">
    <property type="entry name" value="UPF0410 PROTEIN YMGE"/>
    <property type="match status" value="1"/>
</dbReference>
<evidence type="ECO:0000256" key="1">
    <source>
        <dbReference type="ARBA" id="ARBA00004651"/>
    </source>
</evidence>
<dbReference type="EMBL" id="AP022569">
    <property type="protein sequence ID" value="BBX44719.1"/>
    <property type="molecule type" value="Genomic_DNA"/>
</dbReference>
<proteinExistence type="inferred from homology"/>
<evidence type="ECO:0000313" key="9">
    <source>
        <dbReference type="Proteomes" id="UP000465866"/>
    </source>
</evidence>
<feature type="transmembrane region" description="Helical" evidence="7">
    <location>
        <begin position="60"/>
        <end position="80"/>
    </location>
</feature>
<feature type="transmembrane region" description="Helical" evidence="7">
    <location>
        <begin position="35"/>
        <end position="54"/>
    </location>
</feature>
<dbReference type="RefSeq" id="WP_232064850.1">
    <property type="nucleotide sequence ID" value="NZ_AP022569.1"/>
</dbReference>
<reference evidence="8 9" key="1">
    <citation type="journal article" date="2019" name="Emerg. Microbes Infect.">
        <title>Comprehensive subspecies identification of 175 nontuberculous mycobacteria species based on 7547 genomic profiles.</title>
        <authorList>
            <person name="Matsumoto Y."/>
            <person name="Kinjo T."/>
            <person name="Motooka D."/>
            <person name="Nabeya D."/>
            <person name="Jung N."/>
            <person name="Uechi K."/>
            <person name="Horii T."/>
            <person name="Iida T."/>
            <person name="Fujita J."/>
            <person name="Nakamura S."/>
        </authorList>
    </citation>
    <scope>NUCLEOTIDE SEQUENCE [LARGE SCALE GENOMIC DNA]</scope>
    <source>
        <strain evidence="8 9">JCM 12404</strain>
    </source>
</reference>
<evidence type="ECO:0008006" key="10">
    <source>
        <dbReference type="Google" id="ProtNLM"/>
    </source>
</evidence>
<evidence type="ECO:0000256" key="5">
    <source>
        <dbReference type="ARBA" id="ARBA00022989"/>
    </source>
</evidence>